<feature type="region of interest" description="Disordered" evidence="6">
    <location>
        <begin position="110"/>
        <end position="134"/>
    </location>
</feature>
<dbReference type="SUPFAM" id="SSF56112">
    <property type="entry name" value="Protein kinase-like (PK-like)"/>
    <property type="match status" value="1"/>
</dbReference>
<protein>
    <recommendedName>
        <fullName evidence="7">Protein kinase domain-containing protein</fullName>
    </recommendedName>
</protein>
<gene>
    <name evidence="8" type="ORF">N7468_005791</name>
</gene>
<dbReference type="Gene3D" id="1.10.510.10">
    <property type="entry name" value="Transferase(Phosphotransferase) domain 1"/>
    <property type="match status" value="1"/>
</dbReference>
<keyword evidence="9" id="KW-1185">Reference proteome</keyword>
<accession>A0A9W9P035</accession>
<dbReference type="Pfam" id="PF00069">
    <property type="entry name" value="Pkinase"/>
    <property type="match status" value="1"/>
</dbReference>
<evidence type="ECO:0000256" key="6">
    <source>
        <dbReference type="SAM" id="MobiDB-lite"/>
    </source>
</evidence>
<keyword evidence="4" id="KW-0418">Kinase</keyword>
<reference evidence="8" key="2">
    <citation type="journal article" date="2023" name="IMA Fungus">
        <title>Comparative genomic study of the Penicillium genus elucidates a diverse pangenome and 15 lateral gene transfer events.</title>
        <authorList>
            <person name="Petersen C."/>
            <person name="Sorensen T."/>
            <person name="Nielsen M.R."/>
            <person name="Sondergaard T.E."/>
            <person name="Sorensen J.L."/>
            <person name="Fitzpatrick D.A."/>
            <person name="Frisvad J.C."/>
            <person name="Nielsen K.L."/>
        </authorList>
    </citation>
    <scope>NUCLEOTIDE SEQUENCE</scope>
    <source>
        <strain evidence="8">IBT 19713</strain>
    </source>
</reference>
<evidence type="ECO:0000259" key="7">
    <source>
        <dbReference type="PROSITE" id="PS50011"/>
    </source>
</evidence>
<dbReference type="Proteomes" id="UP001150941">
    <property type="component" value="Unassembled WGS sequence"/>
</dbReference>
<feature type="domain" description="Protein kinase" evidence="7">
    <location>
        <begin position="1"/>
        <end position="255"/>
    </location>
</feature>
<dbReference type="InterPro" id="IPR000719">
    <property type="entry name" value="Prot_kinase_dom"/>
</dbReference>
<reference evidence="8" key="1">
    <citation type="submission" date="2022-11" db="EMBL/GenBank/DDBJ databases">
        <authorList>
            <person name="Petersen C."/>
        </authorList>
    </citation>
    <scope>NUCLEOTIDE SEQUENCE</scope>
    <source>
        <strain evidence="8">IBT 19713</strain>
    </source>
</reference>
<dbReference type="PANTHER" id="PTHR45646">
    <property type="entry name" value="SERINE/THREONINE-PROTEIN KINASE DOA-RELATED"/>
    <property type="match status" value="1"/>
</dbReference>
<evidence type="ECO:0000313" key="8">
    <source>
        <dbReference type="EMBL" id="KAJ5232835.1"/>
    </source>
</evidence>
<evidence type="ECO:0000256" key="4">
    <source>
        <dbReference type="ARBA" id="ARBA00022777"/>
    </source>
</evidence>
<dbReference type="GO" id="GO:0005634">
    <property type="term" value="C:nucleus"/>
    <property type="evidence" value="ECO:0007669"/>
    <property type="project" value="TreeGrafter"/>
</dbReference>
<evidence type="ECO:0000256" key="1">
    <source>
        <dbReference type="ARBA" id="ARBA00022527"/>
    </source>
</evidence>
<dbReference type="GeneID" id="83202390"/>
<dbReference type="GO" id="GO:0005524">
    <property type="term" value="F:ATP binding"/>
    <property type="evidence" value="ECO:0007669"/>
    <property type="project" value="UniProtKB-KW"/>
</dbReference>
<dbReference type="EMBL" id="JAPQKS010000004">
    <property type="protein sequence ID" value="KAJ5232835.1"/>
    <property type="molecule type" value="Genomic_DNA"/>
</dbReference>
<evidence type="ECO:0000256" key="3">
    <source>
        <dbReference type="ARBA" id="ARBA00022741"/>
    </source>
</evidence>
<dbReference type="Gene3D" id="3.30.200.20">
    <property type="entry name" value="Phosphorylase Kinase, domain 1"/>
    <property type="match status" value="1"/>
</dbReference>
<evidence type="ECO:0000256" key="5">
    <source>
        <dbReference type="ARBA" id="ARBA00022840"/>
    </source>
</evidence>
<sequence length="328" mass="36511">MTLLREDPIPDHPGKRHVVELLDSFVHEGPNESHVCLVTEPLGRQVETVLSGLYLDNPAPHSLCRILSIQALQALDYLHQKNIMHGDVHTGNLVFRLTYDIDNDTETDIKAKNTRGNELNDPDDPSTLDDRTSITTGDTDANVVLVDLGASSILADSPSNSYAYPIPYRAPEVVMDTGSVTSKADIWALGCVIWRIITGIPLFAPEGWGDMDATNVEQIVMFVERLGPVPETLREAWLDSDNHLTPDGHLKNPFLKKKGSSRLQKKSWSISLKVWGRTRFQHLLNFWGLYFASTRVSGDLRRNFFGIDGLRIGHRIGLGAVILLSLDT</sequence>
<evidence type="ECO:0000313" key="9">
    <source>
        <dbReference type="Proteomes" id="UP001150941"/>
    </source>
</evidence>
<keyword evidence="2" id="KW-0808">Transferase</keyword>
<dbReference type="InterPro" id="IPR011009">
    <property type="entry name" value="Kinase-like_dom_sf"/>
</dbReference>
<dbReference type="InterPro" id="IPR051175">
    <property type="entry name" value="CLK_kinases"/>
</dbReference>
<dbReference type="PANTHER" id="PTHR45646:SF11">
    <property type="entry name" value="SERINE_THREONINE-PROTEIN KINASE DOA"/>
    <property type="match status" value="1"/>
</dbReference>
<evidence type="ECO:0000256" key="2">
    <source>
        <dbReference type="ARBA" id="ARBA00022679"/>
    </source>
</evidence>
<keyword evidence="3" id="KW-0547">Nucleotide-binding</keyword>
<dbReference type="AlphaFoldDB" id="A0A9W9P035"/>
<dbReference type="RefSeq" id="XP_058330827.1">
    <property type="nucleotide sequence ID" value="XM_058475087.1"/>
</dbReference>
<comment type="caution">
    <text evidence="8">The sequence shown here is derived from an EMBL/GenBank/DDBJ whole genome shotgun (WGS) entry which is preliminary data.</text>
</comment>
<organism evidence="8 9">
    <name type="scientific">Penicillium chermesinum</name>
    <dbReference type="NCBI Taxonomy" id="63820"/>
    <lineage>
        <taxon>Eukaryota</taxon>
        <taxon>Fungi</taxon>
        <taxon>Dikarya</taxon>
        <taxon>Ascomycota</taxon>
        <taxon>Pezizomycotina</taxon>
        <taxon>Eurotiomycetes</taxon>
        <taxon>Eurotiomycetidae</taxon>
        <taxon>Eurotiales</taxon>
        <taxon>Aspergillaceae</taxon>
        <taxon>Penicillium</taxon>
    </lineage>
</organism>
<dbReference type="SMART" id="SM00220">
    <property type="entry name" value="S_TKc"/>
    <property type="match status" value="1"/>
</dbReference>
<keyword evidence="5" id="KW-0067">ATP-binding</keyword>
<proteinExistence type="predicted"/>
<keyword evidence="1" id="KW-0723">Serine/threonine-protein kinase</keyword>
<name>A0A9W9P035_9EURO</name>
<dbReference type="GO" id="GO:0004674">
    <property type="term" value="F:protein serine/threonine kinase activity"/>
    <property type="evidence" value="ECO:0007669"/>
    <property type="project" value="UniProtKB-KW"/>
</dbReference>
<dbReference type="PROSITE" id="PS50011">
    <property type="entry name" value="PROTEIN_KINASE_DOM"/>
    <property type="match status" value="1"/>
</dbReference>
<dbReference type="OrthoDB" id="5979581at2759"/>
<dbReference type="GO" id="GO:0043484">
    <property type="term" value="P:regulation of RNA splicing"/>
    <property type="evidence" value="ECO:0007669"/>
    <property type="project" value="TreeGrafter"/>
</dbReference>